<feature type="compositionally biased region" description="Low complexity" evidence="3">
    <location>
        <begin position="1367"/>
        <end position="1378"/>
    </location>
</feature>
<dbReference type="EMBL" id="GL832961">
    <property type="protein sequence ID" value="EGD82512.1"/>
    <property type="molecule type" value="Genomic_DNA"/>
</dbReference>
<evidence type="ECO:0000313" key="5">
    <source>
        <dbReference type="Proteomes" id="UP000007799"/>
    </source>
</evidence>
<feature type="repeat" description="PPR" evidence="2">
    <location>
        <begin position="2128"/>
        <end position="2162"/>
    </location>
</feature>
<dbReference type="InterPro" id="IPR002885">
    <property type="entry name" value="PPR_rpt"/>
</dbReference>
<dbReference type="Pfam" id="PF01535">
    <property type="entry name" value="PPR"/>
    <property type="match status" value="2"/>
</dbReference>
<feature type="region of interest" description="Disordered" evidence="3">
    <location>
        <begin position="572"/>
        <end position="594"/>
    </location>
</feature>
<protein>
    <recommendedName>
        <fullName evidence="6">Pentacotripeptide-repeat region of PRORP domain-containing protein</fullName>
    </recommendedName>
</protein>
<dbReference type="PANTHER" id="PTHR47936">
    <property type="entry name" value="PPR_LONG DOMAIN-CONTAINING PROTEIN"/>
    <property type="match status" value="1"/>
</dbReference>
<reference evidence="4" key="1">
    <citation type="submission" date="2009-08" db="EMBL/GenBank/DDBJ databases">
        <title>Annotation of Salpingoeca rosetta.</title>
        <authorList>
            <consortium name="The Broad Institute Genome Sequencing Platform"/>
            <person name="Russ C."/>
            <person name="Cuomo C."/>
            <person name="Burger G."/>
            <person name="Gray M.W."/>
            <person name="Holland P.W.H."/>
            <person name="King N."/>
            <person name="Lang F.B.F."/>
            <person name="Roger A.J."/>
            <person name="Ruiz-Trillo I."/>
            <person name="Young S.K."/>
            <person name="Zeng Q."/>
            <person name="Gargeya S."/>
            <person name="Alvarado L."/>
            <person name="Berlin A."/>
            <person name="Chapman S.B."/>
            <person name="Chen Z."/>
            <person name="Freedman E."/>
            <person name="Gellesch M."/>
            <person name="Goldberg J."/>
            <person name="Griggs A."/>
            <person name="Gujja S."/>
            <person name="Heilman E."/>
            <person name="Heiman D."/>
            <person name="Howarth C."/>
            <person name="Mehta T."/>
            <person name="Neiman D."/>
            <person name="Pearson M."/>
            <person name="Roberts A."/>
            <person name="Saif S."/>
            <person name="Shea T."/>
            <person name="Shenoy N."/>
            <person name="Sisk P."/>
            <person name="Stolte C."/>
            <person name="Sykes S."/>
            <person name="White J."/>
            <person name="Yandava C."/>
            <person name="Haas B."/>
            <person name="Nusbaum C."/>
            <person name="Birren B."/>
        </authorList>
    </citation>
    <scope>NUCLEOTIDE SEQUENCE [LARGE SCALE GENOMIC DNA]</scope>
    <source>
        <strain evidence="4">ATCC 50818</strain>
    </source>
</reference>
<dbReference type="GO" id="GO:0031930">
    <property type="term" value="P:mitochondria-nucleus signaling pathway"/>
    <property type="evidence" value="ECO:0007669"/>
    <property type="project" value="TreeGrafter"/>
</dbReference>
<feature type="compositionally biased region" description="Low complexity" evidence="3">
    <location>
        <begin position="437"/>
        <end position="450"/>
    </location>
</feature>
<dbReference type="PANTHER" id="PTHR47936:SF1">
    <property type="entry name" value="PENTATRICOPEPTIDE REPEAT-CONTAINING PROTEIN GUN1, CHLOROPLASTIC"/>
    <property type="match status" value="1"/>
</dbReference>
<feature type="repeat" description="PPR" evidence="2">
    <location>
        <begin position="1988"/>
        <end position="2022"/>
    </location>
</feature>
<feature type="region of interest" description="Disordered" evidence="3">
    <location>
        <begin position="1324"/>
        <end position="1390"/>
    </location>
</feature>
<feature type="region of interest" description="Disordered" evidence="3">
    <location>
        <begin position="610"/>
        <end position="631"/>
    </location>
</feature>
<feature type="repeat" description="PPR" evidence="2">
    <location>
        <begin position="164"/>
        <end position="198"/>
    </location>
</feature>
<feature type="region of interest" description="Disordered" evidence="3">
    <location>
        <begin position="774"/>
        <end position="812"/>
    </location>
</feature>
<feature type="compositionally biased region" description="Low complexity" evidence="3">
    <location>
        <begin position="1484"/>
        <end position="1516"/>
    </location>
</feature>
<name>F2U4E6_SALR5</name>
<feature type="compositionally biased region" description="Low complexity" evidence="3">
    <location>
        <begin position="774"/>
        <end position="794"/>
    </location>
</feature>
<keyword evidence="1" id="KW-0677">Repeat</keyword>
<feature type="region of interest" description="Disordered" evidence="3">
    <location>
        <begin position="422"/>
        <end position="461"/>
    </location>
</feature>
<dbReference type="OrthoDB" id="185373at2759"/>
<evidence type="ECO:0000256" key="1">
    <source>
        <dbReference type="ARBA" id="ARBA00022737"/>
    </source>
</evidence>
<evidence type="ECO:0000256" key="3">
    <source>
        <dbReference type="SAM" id="MobiDB-lite"/>
    </source>
</evidence>
<dbReference type="Pfam" id="PF13812">
    <property type="entry name" value="PPR_3"/>
    <property type="match status" value="2"/>
</dbReference>
<dbReference type="Gene3D" id="1.25.40.10">
    <property type="entry name" value="Tetratricopeptide repeat domain"/>
    <property type="match status" value="6"/>
</dbReference>
<dbReference type="RefSeq" id="XP_004995748.1">
    <property type="nucleotide sequence ID" value="XM_004995691.1"/>
</dbReference>
<accession>F2U4E6</accession>
<feature type="region of interest" description="Disordered" evidence="3">
    <location>
        <begin position="1429"/>
        <end position="1448"/>
    </location>
</feature>
<dbReference type="PROSITE" id="PS51375">
    <property type="entry name" value="PPR"/>
    <property type="match status" value="5"/>
</dbReference>
<feature type="compositionally biased region" description="Basic and acidic residues" evidence="3">
    <location>
        <begin position="422"/>
        <end position="432"/>
    </location>
</feature>
<sequence length="2219" mass="239029">MQDREEQVSHQVRLIAEMETKGLPVEHYRSTFLQQHAERGEPQYFTHYMQAEALAENEEWRRLLLQAYARAPAYTATAALQHLRQSGFEVDRQWTHECIEAYTEAGRPQEASDLLLRLLDYEKKPWTGARRLYTQVISRLCKEGDPISAIEVVHAFLKYNVLINNHTFRLIMDTLATRGKYKEASEFFNAMLATGLVPHRGVYRAFLDAYLAAGELEEAARLVDIMARSGVVDDWEHARVEMYNRVFRGLLANESVKSAKAYALTAPNFRFHMDSHSCKEVVRLYETGALPASTALVLFQTLGAITPDTLASLCDLAQAMSKRVTAPTTTASTATAGTLTAIPATTTTTASATGARATGARAGTTATAGAADIGELDSLLTLIQRIRSFLLTSQRASGGGSSSHANVADAAAATARDAFSRKTDAAVGKDGEAVPTSSPSSSSSSSSSSSQPPAERRGGAPVLEHLGDYTADSLRTAAEHMLDAVGRATTSQGAAALTAATAGSLKVDGSVVDALLAALHMRVQRQEWVEAKALLKDVYAINTDLSEAQRSHLVETLKQARQQWAASKHLLEAASEHSHPHPTPTTGKGAATATTEQVAAATPVTTTATATATETHATPTPPTTVTSSPVSMGKTEDLKAFLTAYDSLVNPQFAMASKELELAAAVKEGSVDGAFAVIAAMKSADLTVSHRHYAQVASLVGNDPEVLLFHFRRLSQRGLSFATTEVDWLVRHLVRHGLLGRALDVPAALPSYRPSHIILRELLVAAATSGSAATPAPAAHSAGSSTSATSTAAVPSPPTTPPPPTPSPTPTTAASLLPAALELYVSGGASFSQAEVEVLADLFKPEALGAVVDIVNKAYALQPTLVDDRAFVTLAERLVEAGLTQHCLSLVDMCHSINVTLPPRVYTLLAHQVLAQHGWSRFTRLQDSMAHVGVYFKREDRQQLRQRAEAAWKKDSSAVHLLSSRADVKGLVQRALDMTLDAGPPHVFCTRAVAEDTCFELIRQRQHTTLAEFVAYMDAQLLPVPDKVMAALLHLAREAKDPATCKWVVTFCHTHGMRIPAASVRLITESLLEHGQRAAAIDYLFYSMDAFPLVCRPAMIQSIVQNVPARTARATLQQVTERALDTNSGKVLNALLDYHIENERPAEAAALFTQVVQQKKHLKHKREYFRTLVSQLLQDGDGQHAHQLLTTLAPLGFNADKDTNLALLSYHSSRGAIGEAEALLQAVAESGHRVKDAMYTTVVLGAVGHRAITRAEELFARMLAEDRTDLLPSMLALARYYMEHGDYDAVNKLAQTHVLLGKVKQRPEEEAQLQRFFEQASQRAGGLSTGGADGAASTYYSDGSDDDEDLLASRTDTSSEGELVGDSASAPGAAAASSYDESDILADGSDDGDLEGLVVATTGATSNSGGSGTGAFDLRHFLSFGDEDPVSDVAGRGHNDHGGEEEVSAVKAPLNSVRDTALEQAQPQPQQHNKRQELTQLHKQPQTTHLQRQSQQKQQQKQQQQQEKQPQGRQQQATSMQGTAASTDTEAADTESSDSPKDVDVAARLRMALARGAHVTLATEEDVDEAMTLLESLAHAGQVQQCLTLRNALLHPLTPAHAPASAGRASAGGVGEGTYDDAAAATRASSAVEPLLCLAFAVADQPTAAREHARRVAQTDEHLGAECLRATIGGCLEANNPWAAYEALQEMVASGVDVRASDFVDVLEVSIEAGNRRNVARVLSLMDTSHVQPNLRVYRLRLDDLLARGDMNALAVVLEEALSHRRFPRRAFTKYIRLVYGADDHEGEEQQRERRLAAAVAGAGKVAAALYAHAPLPRKFEHKDAVRAARVFAMLAEVELAERLVEEMEGRGVETGPAIWNALLRAAARRDGVAGVLASAHAMHAAGQPFDAGSYAAVLSALVSPHASSEESIYPPPLASSQPPHAGPAADSDEEPGWAHKPPHSHQHRRVVAAVARTPGASVEDAQSPESAVSTLCGFLQVLERPLSLSAFHAILESCVQLGQPDLAQATVSAMQARGVRPSVRSCELLMRTHERHGDLRGAERVLESMHSWGLRPPVPLFRRLLQVYAFGGRPEDITRVVELMQSEGIDLNEDSINALVAAYCSSGRPLQAKTVADNLEDAGYTVTHVAYSNLMKAFVRERHFDRAVEAFDRVAESGQPNAYSFHLALVLAEALGDKELDKRARALLAAANMAVDPRLLAALRRQLQGQQQQQQQQQ</sequence>
<proteinExistence type="predicted"/>
<dbReference type="InParanoid" id="F2U4E6"/>
<organism evidence="5">
    <name type="scientific">Salpingoeca rosetta (strain ATCC 50818 / BSB-021)</name>
    <dbReference type="NCBI Taxonomy" id="946362"/>
    <lineage>
        <taxon>Eukaryota</taxon>
        <taxon>Choanoflagellata</taxon>
        <taxon>Craspedida</taxon>
        <taxon>Salpingoecidae</taxon>
        <taxon>Salpingoeca</taxon>
    </lineage>
</organism>
<feature type="compositionally biased region" description="Basic and acidic residues" evidence="3">
    <location>
        <begin position="1435"/>
        <end position="1444"/>
    </location>
</feature>
<evidence type="ECO:0000313" key="4">
    <source>
        <dbReference type="EMBL" id="EGD82512.1"/>
    </source>
</evidence>
<feature type="region of interest" description="Disordered" evidence="3">
    <location>
        <begin position="1910"/>
        <end position="1948"/>
    </location>
</feature>
<feature type="compositionally biased region" description="Acidic residues" evidence="3">
    <location>
        <begin position="1380"/>
        <end position="1390"/>
    </location>
</feature>
<feature type="compositionally biased region" description="Low complexity" evidence="3">
    <location>
        <begin position="610"/>
        <end position="626"/>
    </location>
</feature>
<feature type="region of interest" description="Disordered" evidence="3">
    <location>
        <begin position="1483"/>
        <end position="1542"/>
    </location>
</feature>
<keyword evidence="5" id="KW-1185">Reference proteome</keyword>
<dbReference type="InterPro" id="IPR011990">
    <property type="entry name" value="TPR-like_helical_dom_sf"/>
</dbReference>
<dbReference type="STRING" id="946362.F2U4E6"/>
<dbReference type="GeneID" id="16076335"/>
<gene>
    <name evidence="4" type="ORF">PTSG_03162</name>
</gene>
<evidence type="ECO:0008006" key="6">
    <source>
        <dbReference type="Google" id="ProtNLM"/>
    </source>
</evidence>
<dbReference type="eggNOG" id="KOG4197">
    <property type="taxonomic scope" value="Eukaryota"/>
</dbReference>
<feature type="compositionally biased region" description="Pro residues" evidence="3">
    <location>
        <begin position="795"/>
        <end position="809"/>
    </location>
</feature>
<dbReference type="KEGG" id="sre:PTSG_03162"/>
<feature type="repeat" description="PPR" evidence="2">
    <location>
        <begin position="2023"/>
        <end position="2057"/>
    </location>
</feature>
<dbReference type="Proteomes" id="UP000007799">
    <property type="component" value="Unassembled WGS sequence"/>
</dbReference>
<feature type="repeat" description="PPR" evidence="2">
    <location>
        <begin position="199"/>
        <end position="233"/>
    </location>
</feature>
<feature type="compositionally biased region" description="Low complexity" evidence="3">
    <location>
        <begin position="584"/>
        <end position="594"/>
    </location>
</feature>
<evidence type="ECO:0000256" key="2">
    <source>
        <dbReference type="PROSITE-ProRule" id="PRU00708"/>
    </source>
</evidence>